<evidence type="ECO:0008006" key="3">
    <source>
        <dbReference type="Google" id="ProtNLM"/>
    </source>
</evidence>
<dbReference type="RefSeq" id="WP_129221123.1">
    <property type="nucleotide sequence ID" value="NZ_QYBC01000019.1"/>
</dbReference>
<reference evidence="1 2" key="2">
    <citation type="submission" date="2019-02" db="EMBL/GenBank/DDBJ databases">
        <title>'Lichenibacterium ramalinii' gen. nov. sp. nov., 'Lichenibacterium minor' gen. nov. sp. nov.</title>
        <authorList>
            <person name="Pankratov T."/>
        </authorList>
    </citation>
    <scope>NUCLEOTIDE SEQUENCE [LARGE SCALE GENOMIC DNA]</scope>
    <source>
        <strain evidence="1 2">RmlP001</strain>
    </source>
</reference>
<evidence type="ECO:0000313" key="2">
    <source>
        <dbReference type="Proteomes" id="UP000289411"/>
    </source>
</evidence>
<dbReference type="Gene3D" id="2.150.10.10">
    <property type="entry name" value="Serralysin-like metalloprotease, C-terminal"/>
    <property type="match status" value="1"/>
</dbReference>
<dbReference type="PRINTS" id="PR00313">
    <property type="entry name" value="CABNDNGRPT"/>
</dbReference>
<dbReference type="OrthoDB" id="5380561at2"/>
<dbReference type="SUPFAM" id="SSF51120">
    <property type="entry name" value="beta-Roll"/>
    <property type="match status" value="2"/>
</dbReference>
<dbReference type="Proteomes" id="UP000289411">
    <property type="component" value="Unassembled WGS sequence"/>
</dbReference>
<dbReference type="EMBL" id="QYBC01000019">
    <property type="protein sequence ID" value="RYB02588.1"/>
    <property type="molecule type" value="Genomic_DNA"/>
</dbReference>
<organism evidence="1 2">
    <name type="scientific">Lichenibacterium ramalinae</name>
    <dbReference type="NCBI Taxonomy" id="2316527"/>
    <lineage>
        <taxon>Bacteria</taxon>
        <taxon>Pseudomonadati</taxon>
        <taxon>Pseudomonadota</taxon>
        <taxon>Alphaproteobacteria</taxon>
        <taxon>Hyphomicrobiales</taxon>
        <taxon>Lichenihabitantaceae</taxon>
        <taxon>Lichenibacterium</taxon>
    </lineage>
</organism>
<dbReference type="InterPro" id="IPR001343">
    <property type="entry name" value="Hemolysn_Ca-bd"/>
</dbReference>
<reference evidence="1 2" key="1">
    <citation type="submission" date="2018-09" db="EMBL/GenBank/DDBJ databases">
        <authorList>
            <person name="Grouzdev D.S."/>
            <person name="Krutkina M.S."/>
        </authorList>
    </citation>
    <scope>NUCLEOTIDE SEQUENCE [LARGE SCALE GENOMIC DNA]</scope>
    <source>
        <strain evidence="1 2">RmlP001</strain>
    </source>
</reference>
<comment type="caution">
    <text evidence="1">The sequence shown here is derived from an EMBL/GenBank/DDBJ whole genome shotgun (WGS) entry which is preliminary data.</text>
</comment>
<protein>
    <recommendedName>
        <fullName evidence="3">Calcium-binding protein</fullName>
    </recommendedName>
</protein>
<dbReference type="AlphaFoldDB" id="A0A4Q2R7E6"/>
<accession>A0A4Q2R7E6</accession>
<dbReference type="Pfam" id="PF00353">
    <property type="entry name" value="HemolysinCabind"/>
    <property type="match status" value="4"/>
</dbReference>
<dbReference type="InterPro" id="IPR011049">
    <property type="entry name" value="Serralysin-like_metalloprot_C"/>
</dbReference>
<evidence type="ECO:0000313" key="1">
    <source>
        <dbReference type="EMBL" id="RYB02588.1"/>
    </source>
</evidence>
<proteinExistence type="predicted"/>
<keyword evidence="2" id="KW-1185">Reference proteome</keyword>
<name>A0A4Q2R7E6_9HYPH</name>
<gene>
    <name evidence="1" type="ORF">D3272_20760</name>
</gene>
<dbReference type="GO" id="GO:0005509">
    <property type="term" value="F:calcium ion binding"/>
    <property type="evidence" value="ECO:0007669"/>
    <property type="project" value="InterPro"/>
</dbReference>
<sequence>MSQYPGSTSADIQTVLSDISPSTKASIIKALTASGLLNDTNGVGISIVTDPGNAYTVDATTTQALVLTGNAVTQINSNGPLLVAASQGTNYLDVSHSDKTADFRATVIGGSGSDTIFGNSARSLLVGGSGAEAITSGGGRDTIVGGSGSNTLVAGGRSIVETGTGSAVVRAGQGTESHDTIRAGSGLSTIRLSAGDNVVRAPTGGGRATISAGTGADTIFGPAANQGAATINGGAKTTLNLGTGSLKFNLSKGDSDTIFGGAGSGFVNLNKSSHDIASTSTSTNASGQQQVTINFASGGSITTVGTVNLTFTDTRNKH</sequence>